<keyword evidence="1" id="KW-0732">Signal</keyword>
<keyword evidence="2" id="KW-1185">Reference proteome</keyword>
<reference evidence="3" key="1">
    <citation type="journal article" date="2019" name="Mol. Biol. Evol.">
        <title>Blast fungal genomes show frequent chromosomal changes, gene gains and losses, and effector gene turnover.</title>
        <authorList>
            <person name="Gomez Luciano L.B."/>
            <person name="Jason Tsai I."/>
            <person name="Chuma I."/>
            <person name="Tosa Y."/>
            <person name="Chen Y.H."/>
            <person name="Li J.Y."/>
            <person name="Li M.Y."/>
            <person name="Jade Lu M.Y."/>
            <person name="Nakayashiki H."/>
            <person name="Li W.H."/>
        </authorList>
    </citation>
    <scope>NUCLEOTIDE SEQUENCE</scope>
    <source>
        <strain evidence="3">NI907</strain>
    </source>
</reference>
<organism evidence="2 3">
    <name type="scientific">Pyricularia grisea</name>
    <name type="common">Crabgrass-specific blast fungus</name>
    <name type="synonym">Magnaporthe grisea</name>
    <dbReference type="NCBI Taxonomy" id="148305"/>
    <lineage>
        <taxon>Eukaryota</taxon>
        <taxon>Fungi</taxon>
        <taxon>Dikarya</taxon>
        <taxon>Ascomycota</taxon>
        <taxon>Pezizomycotina</taxon>
        <taxon>Sordariomycetes</taxon>
        <taxon>Sordariomycetidae</taxon>
        <taxon>Magnaporthales</taxon>
        <taxon>Pyriculariaceae</taxon>
        <taxon>Pyricularia</taxon>
    </lineage>
</organism>
<feature type="chain" id="PRO_5028340176" evidence="1">
    <location>
        <begin position="23"/>
        <end position="119"/>
    </location>
</feature>
<dbReference type="AlphaFoldDB" id="A0A6P8AR35"/>
<proteinExistence type="predicted"/>
<evidence type="ECO:0000313" key="3">
    <source>
        <dbReference type="RefSeq" id="XP_030977360.1"/>
    </source>
</evidence>
<reference evidence="3" key="2">
    <citation type="submission" date="2019-10" db="EMBL/GenBank/DDBJ databases">
        <authorList>
            <consortium name="NCBI Genome Project"/>
        </authorList>
    </citation>
    <scope>NUCLEOTIDE SEQUENCE</scope>
    <source>
        <strain evidence="3">NI907</strain>
    </source>
</reference>
<dbReference type="RefSeq" id="XP_030977360.1">
    <property type="nucleotide sequence ID" value="XM_031131957.1"/>
</dbReference>
<evidence type="ECO:0000256" key="1">
    <source>
        <dbReference type="SAM" id="SignalP"/>
    </source>
</evidence>
<dbReference type="KEGG" id="pgri:PgNI_12000"/>
<gene>
    <name evidence="3" type="ORF">PgNI_12000</name>
</gene>
<feature type="signal peptide" evidence="1">
    <location>
        <begin position="1"/>
        <end position="22"/>
    </location>
</feature>
<sequence length="119" mass="13383">MQLATIFAAGAAATLFSVGAVADQRVSERSTHEERQRPGYCEVTIRDSSNNMMVRRQFRLIKAGHSAGFTFNNFKYNVPTTKLCFIKNPDTVEKLPDGYYFYAKAYEGLGRIGMTKQTI</sequence>
<dbReference type="Proteomes" id="UP000515153">
    <property type="component" value="Unplaced"/>
</dbReference>
<dbReference type="GeneID" id="41966862"/>
<reference evidence="3" key="3">
    <citation type="submission" date="2025-08" db="UniProtKB">
        <authorList>
            <consortium name="RefSeq"/>
        </authorList>
    </citation>
    <scope>IDENTIFICATION</scope>
    <source>
        <strain evidence="3">NI907</strain>
    </source>
</reference>
<evidence type="ECO:0000313" key="2">
    <source>
        <dbReference type="Proteomes" id="UP000515153"/>
    </source>
</evidence>
<accession>A0A6P8AR35</accession>
<name>A0A6P8AR35_PYRGI</name>
<protein>
    <submittedName>
        <fullName evidence="3">Uncharacterized protein</fullName>
    </submittedName>
</protein>